<reference evidence="1 2" key="1">
    <citation type="submission" date="2024-05" db="EMBL/GenBank/DDBJ databases">
        <authorList>
            <person name="Haq I."/>
            <person name="Ullah Z."/>
            <person name="Ahmad R."/>
            <person name="Li M."/>
            <person name="Tong Y."/>
        </authorList>
    </citation>
    <scope>NUCLEOTIDE SEQUENCE [LARGE SCALE GENOMIC DNA]</scope>
    <source>
        <strain evidence="1 2">16A2E</strain>
    </source>
</reference>
<keyword evidence="1" id="KW-0489">Methyltransferase</keyword>
<dbReference type="GO" id="GO:0032259">
    <property type="term" value="P:methylation"/>
    <property type="evidence" value="ECO:0007669"/>
    <property type="project" value="UniProtKB-KW"/>
</dbReference>
<dbReference type="Pfam" id="PF13489">
    <property type="entry name" value="Methyltransf_23"/>
    <property type="match status" value="1"/>
</dbReference>
<dbReference type="GO" id="GO:0008168">
    <property type="term" value="F:methyltransferase activity"/>
    <property type="evidence" value="ECO:0007669"/>
    <property type="project" value="UniProtKB-KW"/>
</dbReference>
<dbReference type="SUPFAM" id="SSF53335">
    <property type="entry name" value="S-adenosyl-L-methionine-dependent methyltransferases"/>
    <property type="match status" value="1"/>
</dbReference>
<organism evidence="1 2">
    <name type="scientific">Ornithinibacillus xuwenensis</name>
    <dbReference type="NCBI Taxonomy" id="3144668"/>
    <lineage>
        <taxon>Bacteria</taxon>
        <taxon>Bacillati</taxon>
        <taxon>Bacillota</taxon>
        <taxon>Bacilli</taxon>
        <taxon>Bacillales</taxon>
        <taxon>Bacillaceae</taxon>
        <taxon>Ornithinibacillus</taxon>
    </lineage>
</organism>
<keyword evidence="2" id="KW-1185">Reference proteome</keyword>
<evidence type="ECO:0000313" key="2">
    <source>
        <dbReference type="Proteomes" id="UP001444625"/>
    </source>
</evidence>
<name>A0ABU9XFM9_9BACI</name>
<dbReference type="RefSeq" id="WP_345824532.1">
    <property type="nucleotide sequence ID" value="NZ_JBDIML010000002.1"/>
</dbReference>
<evidence type="ECO:0000313" key="1">
    <source>
        <dbReference type="EMBL" id="MEN2767072.1"/>
    </source>
</evidence>
<dbReference type="Gene3D" id="3.40.50.150">
    <property type="entry name" value="Vaccinia Virus protein VP39"/>
    <property type="match status" value="1"/>
</dbReference>
<gene>
    <name evidence="1" type="ORF">ABC228_07725</name>
</gene>
<dbReference type="InterPro" id="IPR029063">
    <property type="entry name" value="SAM-dependent_MTases_sf"/>
</dbReference>
<dbReference type="CDD" id="cd02440">
    <property type="entry name" value="AdoMet_MTases"/>
    <property type="match status" value="1"/>
</dbReference>
<sequence>MTNPLNYIVGCMAASELNYETQKIQTEHRLKLARFWGIEDGNNILEIGCGQGDTTAVLAYLVGENGFVHGVDIASPDYGAPLTLGESIDYLKSSSLSSRIQVDFERDILSDDVAFNEHTFDAVILSHSSWYLNNAHELEKILQKLKKWGKKLCFAEWDTRVTTAEQLPHFLAVLIQAQYECFQSETSSNVRTLFTPMDLKEIATKAGWNITHEKSIYSPMLQDGEWEIHQTLSEYHDKLINSNEMPSRLSTLIQSQIKLLEDAINKNNVRPMAAYTFTAE</sequence>
<dbReference type="EC" id="2.1.-.-" evidence="1"/>
<keyword evidence="1" id="KW-0808">Transferase</keyword>
<comment type="caution">
    <text evidence="1">The sequence shown here is derived from an EMBL/GenBank/DDBJ whole genome shotgun (WGS) entry which is preliminary data.</text>
</comment>
<dbReference type="Proteomes" id="UP001444625">
    <property type="component" value="Unassembled WGS sequence"/>
</dbReference>
<accession>A0ABU9XFM9</accession>
<dbReference type="EMBL" id="JBDIML010000002">
    <property type="protein sequence ID" value="MEN2767072.1"/>
    <property type="molecule type" value="Genomic_DNA"/>
</dbReference>
<dbReference type="PANTHER" id="PTHR43464">
    <property type="entry name" value="METHYLTRANSFERASE"/>
    <property type="match status" value="1"/>
</dbReference>
<proteinExistence type="predicted"/>
<protein>
    <submittedName>
        <fullName evidence="1">Class I SAM-dependent methyltransferase</fullName>
        <ecNumber evidence="1">2.1.-.-</ecNumber>
    </submittedName>
</protein>